<dbReference type="InterPro" id="IPR010987">
    <property type="entry name" value="Glutathione-S-Trfase_C-like"/>
</dbReference>
<accession>A0A8G2BFJ6</accession>
<dbReference type="PROSITE" id="PS50404">
    <property type="entry name" value="GST_NTER"/>
    <property type="match status" value="1"/>
</dbReference>
<dbReference type="Pfam" id="PF00043">
    <property type="entry name" value="GST_C"/>
    <property type="match status" value="1"/>
</dbReference>
<dbReference type="AlphaFoldDB" id="A0A8G2BFJ6"/>
<dbReference type="Gene3D" id="3.40.30.10">
    <property type="entry name" value="Glutaredoxin"/>
    <property type="match status" value="1"/>
</dbReference>
<reference evidence="5 6" key="1">
    <citation type="submission" date="2016-10" db="EMBL/GenBank/DDBJ databases">
        <authorList>
            <person name="Varghese N."/>
            <person name="Submissions S."/>
        </authorList>
    </citation>
    <scope>NUCLEOTIDE SEQUENCE [LARGE SCALE GENOMIC DNA]</scope>
    <source>
        <strain evidence="5 6">DSM 18839</strain>
    </source>
</reference>
<keyword evidence="2 5" id="KW-0808">Transferase</keyword>
<feature type="domain" description="GST N-terminal" evidence="3">
    <location>
        <begin position="1"/>
        <end position="81"/>
    </location>
</feature>
<dbReference type="PANTHER" id="PTHR44051:SF19">
    <property type="entry name" value="DISULFIDE-BOND OXIDOREDUCTASE YFCG"/>
    <property type="match status" value="1"/>
</dbReference>
<dbReference type="InterPro" id="IPR004045">
    <property type="entry name" value="Glutathione_S-Trfase_N"/>
</dbReference>
<dbReference type="InterPro" id="IPR004046">
    <property type="entry name" value="GST_C"/>
</dbReference>
<protein>
    <submittedName>
        <fullName evidence="5">Glutathione S-transferase</fullName>
    </submittedName>
</protein>
<proteinExistence type="inferred from homology"/>
<dbReference type="FunFam" id="3.40.30.10:FF:000039">
    <property type="entry name" value="Glutathione S-transferase domain"/>
    <property type="match status" value="1"/>
</dbReference>
<evidence type="ECO:0000313" key="6">
    <source>
        <dbReference type="Proteomes" id="UP000198615"/>
    </source>
</evidence>
<dbReference type="Gene3D" id="1.20.1050.10">
    <property type="match status" value="1"/>
</dbReference>
<name>A0A8G2BFJ6_9PROT</name>
<dbReference type="GO" id="GO:0016740">
    <property type="term" value="F:transferase activity"/>
    <property type="evidence" value="ECO:0007669"/>
    <property type="project" value="UniProtKB-KW"/>
</dbReference>
<evidence type="ECO:0000256" key="1">
    <source>
        <dbReference type="ARBA" id="ARBA00007409"/>
    </source>
</evidence>
<dbReference type="InterPro" id="IPR036282">
    <property type="entry name" value="Glutathione-S-Trfase_C_sf"/>
</dbReference>
<comment type="caution">
    <text evidence="5">The sequence shown here is derived from an EMBL/GenBank/DDBJ whole genome shotgun (WGS) entry which is preliminary data.</text>
</comment>
<dbReference type="SFLD" id="SFLDG00358">
    <property type="entry name" value="Main_(cytGST)"/>
    <property type="match status" value="1"/>
</dbReference>
<dbReference type="SFLD" id="SFLDG01150">
    <property type="entry name" value="Main.1:_Beta-like"/>
    <property type="match status" value="1"/>
</dbReference>
<dbReference type="PANTHER" id="PTHR44051">
    <property type="entry name" value="GLUTATHIONE S-TRANSFERASE-RELATED"/>
    <property type="match status" value="1"/>
</dbReference>
<dbReference type="OrthoDB" id="9810080at2"/>
<dbReference type="SUPFAM" id="SSF52833">
    <property type="entry name" value="Thioredoxin-like"/>
    <property type="match status" value="1"/>
</dbReference>
<evidence type="ECO:0000259" key="3">
    <source>
        <dbReference type="PROSITE" id="PS50404"/>
    </source>
</evidence>
<keyword evidence="6" id="KW-1185">Reference proteome</keyword>
<dbReference type="RefSeq" id="WP_093148879.1">
    <property type="nucleotide sequence ID" value="NZ_FNBW01000003.1"/>
</dbReference>
<dbReference type="Pfam" id="PF13409">
    <property type="entry name" value="GST_N_2"/>
    <property type="match status" value="1"/>
</dbReference>
<sequence length="206" mass="23145">MLKILGRANSANVQKVLWVCEELGVPFEREDYGGPFGKTKDKAYTDLNPNSVVPTIIDGGFVLWESNACTRYLAAKHGKGTLCPTDPQEYADADRWMDWQQTTVLPFMTPVFWGLVRTAEADRDMAAIGAGIERGNAVFAILDRRLEGRKFIMGDHLTMADIPVAIQAYRFLTLVTDRPAMPNLEAWMENCRATKGFKKWIDLPLT</sequence>
<evidence type="ECO:0000256" key="2">
    <source>
        <dbReference type="ARBA" id="ARBA00022679"/>
    </source>
</evidence>
<dbReference type="EMBL" id="FNBW01000003">
    <property type="protein sequence ID" value="SDF40127.1"/>
    <property type="molecule type" value="Genomic_DNA"/>
</dbReference>
<feature type="domain" description="GST C-terminal" evidence="4">
    <location>
        <begin position="86"/>
        <end position="206"/>
    </location>
</feature>
<comment type="similarity">
    <text evidence="1">Belongs to the GST superfamily.</text>
</comment>
<dbReference type="Proteomes" id="UP000198615">
    <property type="component" value="Unassembled WGS sequence"/>
</dbReference>
<dbReference type="PROSITE" id="PS50405">
    <property type="entry name" value="GST_CTER"/>
    <property type="match status" value="1"/>
</dbReference>
<evidence type="ECO:0000313" key="5">
    <source>
        <dbReference type="EMBL" id="SDF40127.1"/>
    </source>
</evidence>
<dbReference type="CDD" id="cd03047">
    <property type="entry name" value="GST_N_2"/>
    <property type="match status" value="1"/>
</dbReference>
<dbReference type="InterPro" id="IPR036249">
    <property type="entry name" value="Thioredoxin-like_sf"/>
</dbReference>
<evidence type="ECO:0000259" key="4">
    <source>
        <dbReference type="PROSITE" id="PS50405"/>
    </source>
</evidence>
<gene>
    <name evidence="5" type="ORF">SAMN05660686_01173</name>
</gene>
<organism evidence="5 6">
    <name type="scientific">Thalassobaculum litoreum DSM 18839</name>
    <dbReference type="NCBI Taxonomy" id="1123362"/>
    <lineage>
        <taxon>Bacteria</taxon>
        <taxon>Pseudomonadati</taxon>
        <taxon>Pseudomonadota</taxon>
        <taxon>Alphaproteobacteria</taxon>
        <taxon>Rhodospirillales</taxon>
        <taxon>Thalassobaculaceae</taxon>
        <taxon>Thalassobaculum</taxon>
    </lineage>
</organism>
<dbReference type="SFLD" id="SFLDS00019">
    <property type="entry name" value="Glutathione_Transferase_(cytos"/>
    <property type="match status" value="1"/>
</dbReference>
<dbReference type="InterPro" id="IPR040079">
    <property type="entry name" value="Glutathione_S-Trfase"/>
</dbReference>
<dbReference type="SUPFAM" id="SSF47616">
    <property type="entry name" value="GST C-terminal domain-like"/>
    <property type="match status" value="1"/>
</dbReference>